<dbReference type="Proteomes" id="UP000240653">
    <property type="component" value="Unassembled WGS sequence"/>
</dbReference>
<dbReference type="RefSeq" id="WP_106724224.1">
    <property type="nucleotide sequence ID" value="NZ_PXYL01000005.1"/>
</dbReference>
<reference evidence="2 3" key="1">
    <citation type="submission" date="2018-03" db="EMBL/GenBank/DDBJ databases">
        <title>The draft genome of Mesorhizobium soli JCM 19897.</title>
        <authorList>
            <person name="Li L."/>
            <person name="Liu L."/>
            <person name="Liang L."/>
            <person name="Wang T."/>
            <person name="Zhang X."/>
        </authorList>
    </citation>
    <scope>NUCLEOTIDE SEQUENCE [LARGE SCALE GENOMIC DNA]</scope>
    <source>
        <strain evidence="2 3">JCM 19897</strain>
    </source>
</reference>
<organism evidence="2 3">
    <name type="scientific">Pseudaminobacter soli</name>
    <name type="common">ex Li et al. 2025</name>
    <dbReference type="NCBI Taxonomy" id="1295366"/>
    <lineage>
        <taxon>Bacteria</taxon>
        <taxon>Pseudomonadati</taxon>
        <taxon>Pseudomonadota</taxon>
        <taxon>Alphaproteobacteria</taxon>
        <taxon>Hyphomicrobiales</taxon>
        <taxon>Phyllobacteriaceae</taxon>
        <taxon>Pseudaminobacter</taxon>
    </lineage>
</organism>
<evidence type="ECO:0000313" key="3">
    <source>
        <dbReference type="Proteomes" id="UP000240653"/>
    </source>
</evidence>
<feature type="region of interest" description="Disordered" evidence="1">
    <location>
        <begin position="71"/>
        <end position="92"/>
    </location>
</feature>
<protein>
    <recommendedName>
        <fullName evidence="4">DUF5681 domain-containing protein</fullName>
    </recommendedName>
</protein>
<name>A0A2P7SE36_9HYPH</name>
<accession>A0A2P7SE36</accession>
<feature type="region of interest" description="Disordered" evidence="1">
    <location>
        <begin position="106"/>
        <end position="127"/>
    </location>
</feature>
<evidence type="ECO:0000313" key="2">
    <source>
        <dbReference type="EMBL" id="PSJ60759.1"/>
    </source>
</evidence>
<dbReference type="AlphaFoldDB" id="A0A2P7SE36"/>
<keyword evidence="3" id="KW-1185">Reference proteome</keyword>
<comment type="caution">
    <text evidence="2">The sequence shown here is derived from an EMBL/GenBank/DDBJ whole genome shotgun (WGS) entry which is preliminary data.</text>
</comment>
<gene>
    <name evidence="2" type="ORF">C7I85_12005</name>
</gene>
<evidence type="ECO:0000256" key="1">
    <source>
        <dbReference type="SAM" id="MobiDB-lite"/>
    </source>
</evidence>
<sequence length="127" mass="12762">MAGKSRGGHRPGAGRPSGARSRATAAHKATLSDLARAHTSTALQVLVNVAKDGESESARVAAANALLDRAYGKPRQSHEHSGPNGGPITSVDLTKLSGDELAQLESIFGPLAGSGDDDAPDQGGEGA</sequence>
<proteinExistence type="predicted"/>
<evidence type="ECO:0008006" key="4">
    <source>
        <dbReference type="Google" id="ProtNLM"/>
    </source>
</evidence>
<feature type="region of interest" description="Disordered" evidence="1">
    <location>
        <begin position="1"/>
        <end position="32"/>
    </location>
</feature>
<dbReference type="EMBL" id="PXYL01000005">
    <property type="protein sequence ID" value="PSJ60759.1"/>
    <property type="molecule type" value="Genomic_DNA"/>
</dbReference>